<feature type="domain" description="DUF3885" evidence="1">
    <location>
        <begin position="82"/>
        <end position="244"/>
    </location>
</feature>
<dbReference type="Proteomes" id="UP001183824">
    <property type="component" value="Unassembled WGS sequence"/>
</dbReference>
<organism evidence="2 3">
    <name type="scientific">Streptomyces doebereineriae</name>
    <dbReference type="NCBI Taxonomy" id="3075528"/>
    <lineage>
        <taxon>Bacteria</taxon>
        <taxon>Bacillati</taxon>
        <taxon>Actinomycetota</taxon>
        <taxon>Actinomycetes</taxon>
        <taxon>Kitasatosporales</taxon>
        <taxon>Streptomycetaceae</taxon>
        <taxon>Streptomyces</taxon>
    </lineage>
</organism>
<evidence type="ECO:0000313" key="3">
    <source>
        <dbReference type="Proteomes" id="UP001183824"/>
    </source>
</evidence>
<dbReference type="InterPro" id="IPR024976">
    <property type="entry name" value="DUF3885"/>
</dbReference>
<dbReference type="RefSeq" id="WP_311718238.1">
    <property type="nucleotide sequence ID" value="NZ_JAVREZ010000015.1"/>
</dbReference>
<dbReference type="Pfam" id="PF13021">
    <property type="entry name" value="DUF3885"/>
    <property type="match status" value="1"/>
</dbReference>
<name>A0ABU2VIQ1_9ACTN</name>
<sequence>MAQAIVLDNATDWTNFIKRDWTATSAVGEAAAKKSVSLVREPGIMVVGSSYARGRVRRVSEDGRATLTELWQQRWPSCPPVGYKLRDPYRDVWVRFHSLPESKRYAEDESEYTVVLERYNTVLDELFAGADVYVITPLWTTETEVPSSQPVTGYWQSLLVEDDPDPEFRTYCHLFAAHRPWQRGCIDQSLRDIADDKVAGVLITDTRMQRIHHPYDGGADVFLATSDERDRMRDRHADWLSSHPSGL</sequence>
<dbReference type="EMBL" id="JAVREZ010000015">
    <property type="protein sequence ID" value="MDT0485468.1"/>
    <property type="molecule type" value="Genomic_DNA"/>
</dbReference>
<protein>
    <recommendedName>
        <fullName evidence="1">DUF3885 domain-containing protein</fullName>
    </recommendedName>
</protein>
<evidence type="ECO:0000313" key="2">
    <source>
        <dbReference type="EMBL" id="MDT0485468.1"/>
    </source>
</evidence>
<keyword evidence="3" id="KW-1185">Reference proteome</keyword>
<reference evidence="3" key="1">
    <citation type="submission" date="2023-07" db="EMBL/GenBank/DDBJ databases">
        <title>30 novel species of actinomycetes from the DSMZ collection.</title>
        <authorList>
            <person name="Nouioui I."/>
        </authorList>
    </citation>
    <scope>NUCLEOTIDE SEQUENCE [LARGE SCALE GENOMIC DNA]</scope>
    <source>
        <strain evidence="3">DSM 41640</strain>
    </source>
</reference>
<gene>
    <name evidence="2" type="ORF">RNB18_35825</name>
</gene>
<comment type="caution">
    <text evidence="2">The sequence shown here is derived from an EMBL/GenBank/DDBJ whole genome shotgun (WGS) entry which is preliminary data.</text>
</comment>
<proteinExistence type="predicted"/>
<evidence type="ECO:0000259" key="1">
    <source>
        <dbReference type="Pfam" id="PF13021"/>
    </source>
</evidence>
<accession>A0ABU2VIQ1</accession>